<feature type="active site" description="Nucleophile" evidence="5">
    <location>
        <position position="167"/>
    </location>
</feature>
<sequence length="302" mass="31591">MPVVCLPCVPAIIVHGGAGKWSSAPSDRREAARRALMESAEAGLQIMEKGGTSVEAIVEAISHMESSGVFNSGKGSVANSDGFVEMDAGLMDGETLDSGAVASLRGIENPIRVALLVMKKTPHVILSGEGARRFALSNGFSEDPFLLSKRDQVSHRLVSRSEWRGDTVGAAAVDQLCHTAAGASTGGISGKMPGRIGDSPVPGAGFYANHFAAAAATGIGELILILGISRKIVEEATLLGSVKLSGRSLLEYTRSKFKDDTFGVIGIDIRGEYAAIYNTESMPYAYFKKGMESPLVGGFPAL</sequence>
<proteinExistence type="predicted"/>
<evidence type="ECO:0000256" key="5">
    <source>
        <dbReference type="PIRSR" id="PIRSR600246-1"/>
    </source>
</evidence>
<comment type="caution">
    <text evidence="8">The sequence shown here is derived from an EMBL/GenBank/DDBJ whole genome shotgun (WGS) entry which is preliminary data.</text>
</comment>
<gene>
    <name evidence="8" type="ORF">ENW83_04680</name>
</gene>
<comment type="catalytic activity">
    <reaction evidence="4">
        <text>L-asparagine + H2O = L-aspartate + NH4(+)</text>
        <dbReference type="Rhea" id="RHEA:21016"/>
        <dbReference type="ChEBI" id="CHEBI:15377"/>
        <dbReference type="ChEBI" id="CHEBI:28938"/>
        <dbReference type="ChEBI" id="CHEBI:29991"/>
        <dbReference type="ChEBI" id="CHEBI:58048"/>
        <dbReference type="EC" id="3.5.1.1"/>
    </reaction>
</comment>
<name>A0A7J3SMC0_9CREN</name>
<dbReference type="EMBL" id="DTLS01000135">
    <property type="protein sequence ID" value="HGZ60483.1"/>
    <property type="molecule type" value="Genomic_DNA"/>
</dbReference>
<organism evidence="8">
    <name type="scientific">Fervidicoccus fontis</name>
    <dbReference type="NCBI Taxonomy" id="683846"/>
    <lineage>
        <taxon>Archaea</taxon>
        <taxon>Thermoproteota</taxon>
        <taxon>Thermoprotei</taxon>
        <taxon>Fervidicoccales</taxon>
        <taxon>Fervidicoccaceae</taxon>
        <taxon>Fervidicoccus</taxon>
    </lineage>
</organism>
<feature type="binding site" evidence="6">
    <location>
        <begin position="217"/>
        <end position="220"/>
    </location>
    <ligand>
        <name>substrate</name>
    </ligand>
</feature>
<dbReference type="EC" id="3.5.1.1" evidence="1"/>
<evidence type="ECO:0000256" key="1">
    <source>
        <dbReference type="ARBA" id="ARBA00012920"/>
    </source>
</evidence>
<dbReference type="Pfam" id="PF01112">
    <property type="entry name" value="Asparaginase_2"/>
    <property type="match status" value="1"/>
</dbReference>
<dbReference type="PANTHER" id="PTHR10188:SF6">
    <property type="entry name" value="N(4)-(BETA-N-ACETYLGLUCOSAMINYL)-L-ASPARAGINASE"/>
    <property type="match status" value="1"/>
</dbReference>
<evidence type="ECO:0000256" key="2">
    <source>
        <dbReference type="ARBA" id="ARBA00030414"/>
    </source>
</evidence>
<dbReference type="InterPro" id="IPR000246">
    <property type="entry name" value="Peptidase_T2"/>
</dbReference>
<evidence type="ECO:0000256" key="3">
    <source>
        <dbReference type="ARBA" id="ARBA00044776"/>
    </source>
</evidence>
<dbReference type="CDD" id="cd14950">
    <property type="entry name" value="Asparaginase_2_like_2"/>
    <property type="match status" value="1"/>
</dbReference>
<dbReference type="GO" id="GO:0004067">
    <property type="term" value="F:asparaginase activity"/>
    <property type="evidence" value="ECO:0007669"/>
    <property type="project" value="UniProtKB-EC"/>
</dbReference>
<dbReference type="PANTHER" id="PTHR10188">
    <property type="entry name" value="L-ASPARAGINASE"/>
    <property type="match status" value="1"/>
</dbReference>
<dbReference type="GO" id="GO:0005737">
    <property type="term" value="C:cytoplasm"/>
    <property type="evidence" value="ECO:0007669"/>
    <property type="project" value="TreeGrafter"/>
</dbReference>
<dbReference type="AlphaFoldDB" id="A0A7J3SMC0"/>
<evidence type="ECO:0000256" key="4">
    <source>
        <dbReference type="ARBA" id="ARBA00049366"/>
    </source>
</evidence>
<evidence type="ECO:0000313" key="8">
    <source>
        <dbReference type="EMBL" id="HGZ60483.1"/>
    </source>
</evidence>
<accession>A0A7J3SMC0</accession>
<evidence type="ECO:0000256" key="7">
    <source>
        <dbReference type="PIRSR" id="PIRSR600246-3"/>
    </source>
</evidence>
<feature type="binding site" evidence="6">
    <location>
        <begin position="195"/>
        <end position="198"/>
    </location>
    <ligand>
        <name>substrate</name>
    </ligand>
</feature>
<evidence type="ECO:0000256" key="6">
    <source>
        <dbReference type="PIRSR" id="PIRSR600246-2"/>
    </source>
</evidence>
<protein>
    <recommendedName>
        <fullName evidence="3">Plant-type L-asparaginase</fullName>
        <ecNumber evidence="1">3.5.1.1</ecNumber>
    </recommendedName>
    <alternativeName>
        <fullName evidence="2">L-asparagine amidohydrolase</fullName>
    </alternativeName>
</protein>
<reference evidence="8" key="1">
    <citation type="journal article" date="2020" name="mSystems">
        <title>Genome- and Community-Level Interaction Insights into Carbon Utilization and Element Cycling Functions of Hydrothermarchaeota in Hydrothermal Sediment.</title>
        <authorList>
            <person name="Zhou Z."/>
            <person name="Liu Y."/>
            <person name="Xu W."/>
            <person name="Pan J."/>
            <person name="Luo Z.H."/>
            <person name="Li M."/>
        </authorList>
    </citation>
    <scope>NUCLEOTIDE SEQUENCE [LARGE SCALE GENOMIC DNA]</scope>
    <source>
        <strain evidence="8">SpSt-885</strain>
    </source>
</reference>
<dbReference type="InterPro" id="IPR029055">
    <property type="entry name" value="Ntn_hydrolases_N"/>
</dbReference>
<feature type="site" description="Cleavage; by autolysis" evidence="7">
    <location>
        <begin position="166"/>
        <end position="167"/>
    </location>
</feature>
<dbReference type="Gene3D" id="3.60.20.30">
    <property type="entry name" value="(Glycosyl)asparaginase"/>
    <property type="match status" value="1"/>
</dbReference>
<dbReference type="SUPFAM" id="SSF56235">
    <property type="entry name" value="N-terminal nucleophile aminohydrolases (Ntn hydrolases)"/>
    <property type="match status" value="1"/>
</dbReference>